<dbReference type="Proteomes" id="UP000698800">
    <property type="component" value="Unassembled WGS sequence"/>
</dbReference>
<gene>
    <name evidence="4" type="ORF">FGG08_000379</name>
</gene>
<feature type="region of interest" description="Disordered" evidence="1">
    <location>
        <begin position="1"/>
        <end position="36"/>
    </location>
</feature>
<dbReference type="AlphaFoldDB" id="A0A9P8L1C2"/>
<protein>
    <recommendedName>
        <fullName evidence="3">N-acetyltransferase domain-containing protein</fullName>
    </recommendedName>
</protein>
<feature type="region of interest" description="Disordered" evidence="1">
    <location>
        <begin position="256"/>
        <end position="284"/>
    </location>
</feature>
<evidence type="ECO:0000313" key="5">
    <source>
        <dbReference type="Proteomes" id="UP000698800"/>
    </source>
</evidence>
<feature type="compositionally biased region" description="Basic residues" evidence="1">
    <location>
        <begin position="271"/>
        <end position="284"/>
    </location>
</feature>
<organism evidence="4 5">
    <name type="scientific">Glutinoglossum americanum</name>
    <dbReference type="NCBI Taxonomy" id="1670608"/>
    <lineage>
        <taxon>Eukaryota</taxon>
        <taxon>Fungi</taxon>
        <taxon>Dikarya</taxon>
        <taxon>Ascomycota</taxon>
        <taxon>Pezizomycotina</taxon>
        <taxon>Geoglossomycetes</taxon>
        <taxon>Geoglossales</taxon>
        <taxon>Geoglossaceae</taxon>
        <taxon>Glutinoglossum</taxon>
    </lineage>
</organism>
<dbReference type="Gene3D" id="3.40.630.30">
    <property type="match status" value="1"/>
</dbReference>
<dbReference type="EMBL" id="JAGHQL010000004">
    <property type="protein sequence ID" value="KAH0545548.1"/>
    <property type="molecule type" value="Genomic_DNA"/>
</dbReference>
<dbReference type="InterPro" id="IPR016181">
    <property type="entry name" value="Acyl_CoA_acyltransferase"/>
</dbReference>
<dbReference type="Pfam" id="PF00583">
    <property type="entry name" value="Acetyltransf_1"/>
    <property type="match status" value="1"/>
</dbReference>
<keyword evidence="2" id="KW-1133">Transmembrane helix</keyword>
<comment type="caution">
    <text evidence="4">The sequence shown here is derived from an EMBL/GenBank/DDBJ whole genome shotgun (WGS) entry which is preliminary data.</text>
</comment>
<keyword evidence="2" id="KW-0812">Transmembrane</keyword>
<feature type="domain" description="N-acetyltransferase" evidence="3">
    <location>
        <begin position="109"/>
        <end position="284"/>
    </location>
</feature>
<dbReference type="SUPFAM" id="SSF55729">
    <property type="entry name" value="Acyl-CoA N-acyltransferases (Nat)"/>
    <property type="match status" value="1"/>
</dbReference>
<feature type="transmembrane region" description="Helical" evidence="2">
    <location>
        <begin position="74"/>
        <end position="96"/>
    </location>
</feature>
<dbReference type="GO" id="GO:0016747">
    <property type="term" value="F:acyltransferase activity, transferring groups other than amino-acyl groups"/>
    <property type="evidence" value="ECO:0007669"/>
    <property type="project" value="InterPro"/>
</dbReference>
<proteinExistence type="predicted"/>
<reference evidence="4" key="1">
    <citation type="submission" date="2021-03" db="EMBL/GenBank/DDBJ databases">
        <title>Comparative genomics and phylogenomic investigation of the class Geoglossomycetes provide insights into ecological specialization and systematics.</title>
        <authorList>
            <person name="Melie T."/>
            <person name="Pirro S."/>
            <person name="Miller A.N."/>
            <person name="Quandt A."/>
        </authorList>
    </citation>
    <scope>NUCLEOTIDE SEQUENCE</scope>
    <source>
        <strain evidence="4">GBOQ0MN5Z8</strain>
    </source>
</reference>
<sequence length="284" mass="30222">MSSSPPLTPARSSGDDGDDDNPSTTPPAAEEENPLAGVPELLTYPTTTSAEQISALKLVADSIAQQRQIASRSLLYHPLTVSLYVLVLALTSRALSYDTAPFLTTAIGISMAVLATAQWVTVGYLRAAEKIGWRWLGGEGEGGDLVVITRFGEEVIGTIIIRLVREGRRKALIRGWAVRIRFRGKGVGGNLLEEGVKIARERLGGGDVEVAFADDHANSPRILPNMFNGPFEKRDARARKALEGVLETEGLRSGGGETVVVQPVGTPTKTKGAKGARAGGRRRG</sequence>
<keyword evidence="2" id="KW-0472">Membrane</keyword>
<dbReference type="OrthoDB" id="5343688at2759"/>
<evidence type="ECO:0000259" key="3">
    <source>
        <dbReference type="PROSITE" id="PS51186"/>
    </source>
</evidence>
<evidence type="ECO:0000256" key="2">
    <source>
        <dbReference type="SAM" id="Phobius"/>
    </source>
</evidence>
<keyword evidence="5" id="KW-1185">Reference proteome</keyword>
<evidence type="ECO:0000256" key="1">
    <source>
        <dbReference type="SAM" id="MobiDB-lite"/>
    </source>
</evidence>
<name>A0A9P8L1C2_9PEZI</name>
<feature type="transmembrane region" description="Helical" evidence="2">
    <location>
        <begin position="102"/>
        <end position="125"/>
    </location>
</feature>
<evidence type="ECO:0000313" key="4">
    <source>
        <dbReference type="EMBL" id="KAH0545548.1"/>
    </source>
</evidence>
<accession>A0A9P8L1C2</accession>
<dbReference type="PROSITE" id="PS51186">
    <property type="entry name" value="GNAT"/>
    <property type="match status" value="1"/>
</dbReference>
<dbReference type="InterPro" id="IPR000182">
    <property type="entry name" value="GNAT_dom"/>
</dbReference>
<dbReference type="CDD" id="cd04301">
    <property type="entry name" value="NAT_SF"/>
    <property type="match status" value="1"/>
</dbReference>